<accession>A0ACB9M3U7</accession>
<name>A0ACB9M3U7_BAUVA</name>
<keyword evidence="2" id="KW-1185">Reference proteome</keyword>
<gene>
    <name evidence="1" type="ORF">L6164_025863</name>
</gene>
<protein>
    <submittedName>
        <fullName evidence="1">Uncharacterized protein</fullName>
    </submittedName>
</protein>
<dbReference type="Proteomes" id="UP000828941">
    <property type="component" value="Chromosome 10"/>
</dbReference>
<dbReference type="EMBL" id="CM039435">
    <property type="protein sequence ID" value="KAI4318054.1"/>
    <property type="molecule type" value="Genomic_DNA"/>
</dbReference>
<comment type="caution">
    <text evidence="1">The sequence shown here is derived from an EMBL/GenBank/DDBJ whole genome shotgun (WGS) entry which is preliminary data.</text>
</comment>
<organism evidence="1 2">
    <name type="scientific">Bauhinia variegata</name>
    <name type="common">Purple orchid tree</name>
    <name type="synonym">Phanera variegata</name>
    <dbReference type="NCBI Taxonomy" id="167791"/>
    <lineage>
        <taxon>Eukaryota</taxon>
        <taxon>Viridiplantae</taxon>
        <taxon>Streptophyta</taxon>
        <taxon>Embryophyta</taxon>
        <taxon>Tracheophyta</taxon>
        <taxon>Spermatophyta</taxon>
        <taxon>Magnoliopsida</taxon>
        <taxon>eudicotyledons</taxon>
        <taxon>Gunneridae</taxon>
        <taxon>Pentapetalae</taxon>
        <taxon>rosids</taxon>
        <taxon>fabids</taxon>
        <taxon>Fabales</taxon>
        <taxon>Fabaceae</taxon>
        <taxon>Cercidoideae</taxon>
        <taxon>Cercideae</taxon>
        <taxon>Bauhiniinae</taxon>
        <taxon>Bauhinia</taxon>
    </lineage>
</organism>
<proteinExistence type="predicted"/>
<sequence>MSMANNHRNSPEGNVHASNRAGQCRHACRFCNQFFLSNEELIAHFDSHMEHGEISLRRGYQPWQMPLLDAGNFSENMMFLPPQHPAMMYPTRRNTFPGAGRVVRVPSMHCMQSPLPGNNLMIENLPYSHFHLLMGEESAIDGTMPYIKLLEKPIKSIEVISLDDDDEESPDLSLTL</sequence>
<evidence type="ECO:0000313" key="2">
    <source>
        <dbReference type="Proteomes" id="UP000828941"/>
    </source>
</evidence>
<reference evidence="1 2" key="1">
    <citation type="journal article" date="2022" name="DNA Res.">
        <title>Chromosomal-level genome assembly of the orchid tree Bauhinia variegata (Leguminosae; Cercidoideae) supports the allotetraploid origin hypothesis of Bauhinia.</title>
        <authorList>
            <person name="Zhong Y."/>
            <person name="Chen Y."/>
            <person name="Zheng D."/>
            <person name="Pang J."/>
            <person name="Liu Y."/>
            <person name="Luo S."/>
            <person name="Meng S."/>
            <person name="Qian L."/>
            <person name="Wei D."/>
            <person name="Dai S."/>
            <person name="Zhou R."/>
        </authorList>
    </citation>
    <scope>NUCLEOTIDE SEQUENCE [LARGE SCALE GENOMIC DNA]</scope>
    <source>
        <strain evidence="1">BV-YZ2020</strain>
    </source>
</reference>
<evidence type="ECO:0000313" key="1">
    <source>
        <dbReference type="EMBL" id="KAI4318054.1"/>
    </source>
</evidence>